<organism evidence="2 3">
    <name type="scientific">Candidatus Shapirobacteria bacterium CG06_land_8_20_14_3_00_40_12</name>
    <dbReference type="NCBI Taxonomy" id="1974881"/>
    <lineage>
        <taxon>Bacteria</taxon>
        <taxon>Candidatus Shapironibacteriota</taxon>
    </lineage>
</organism>
<evidence type="ECO:0000313" key="2">
    <source>
        <dbReference type="EMBL" id="PIU73753.1"/>
    </source>
</evidence>
<dbReference type="InterPro" id="IPR038013">
    <property type="entry name" value="ALG11"/>
</dbReference>
<reference evidence="3" key="1">
    <citation type="submission" date="2017-09" db="EMBL/GenBank/DDBJ databases">
        <title>Depth-based differentiation of microbial function through sediment-hosted aquifers and enrichment of novel symbionts in the deep terrestrial subsurface.</title>
        <authorList>
            <person name="Probst A.J."/>
            <person name="Ladd B."/>
            <person name="Jarett J.K."/>
            <person name="Geller-Mcgrath D.E."/>
            <person name="Sieber C.M.K."/>
            <person name="Emerson J.B."/>
            <person name="Anantharaman K."/>
            <person name="Thomas B.C."/>
            <person name="Malmstrom R."/>
            <person name="Stieglmeier M."/>
            <person name="Klingl A."/>
            <person name="Woyke T."/>
            <person name="Ryan C.M."/>
            <person name="Banfield J.F."/>
        </authorList>
    </citation>
    <scope>NUCLEOTIDE SEQUENCE [LARGE SCALE GENOMIC DNA]</scope>
</reference>
<accession>A0A2M7AT65</accession>
<gene>
    <name evidence="2" type="ORF">COS78_00665</name>
</gene>
<dbReference type="PANTHER" id="PTHR45919:SF1">
    <property type="entry name" value="GDP-MAN:MAN(3)GLCNAC(2)-PP-DOL ALPHA-1,2-MANNOSYLTRANSFERASE"/>
    <property type="match status" value="1"/>
</dbReference>
<dbReference type="GO" id="GO:0006487">
    <property type="term" value="P:protein N-linked glycosylation"/>
    <property type="evidence" value="ECO:0007669"/>
    <property type="project" value="TreeGrafter"/>
</dbReference>
<dbReference type="Proteomes" id="UP000231407">
    <property type="component" value="Unassembled WGS sequence"/>
</dbReference>
<dbReference type="Gene3D" id="3.40.50.2000">
    <property type="entry name" value="Glycogen Phosphorylase B"/>
    <property type="match status" value="2"/>
</dbReference>
<protein>
    <recommendedName>
        <fullName evidence="1">Glycosyl transferase family 1 domain-containing protein</fullName>
    </recommendedName>
</protein>
<dbReference type="EMBL" id="PEWA01000009">
    <property type="protein sequence ID" value="PIU73753.1"/>
    <property type="molecule type" value="Genomic_DNA"/>
</dbReference>
<dbReference type="Pfam" id="PF00534">
    <property type="entry name" value="Glycos_transf_1"/>
    <property type="match status" value="1"/>
</dbReference>
<dbReference type="GO" id="GO:0016020">
    <property type="term" value="C:membrane"/>
    <property type="evidence" value="ECO:0007669"/>
    <property type="project" value="TreeGrafter"/>
</dbReference>
<sequence length="402" mass="45551">MLDFGNFNTMVKRAAVYDPYLDTFGGGERYCLTVAEILLMAGWKVDLFWSGDPSLVKTAESRFSLVLNGLNLVPDIFGLVPQNLDLIEDQLSPDRLISHRPPQKSFIQKFLSLNYKYQILRQYDVLFYLSDGSLPYLFSKKNLFHIQVPFAKNVKHNIFNTILKKRLIHRIICNSEFTASFIEPGLKSKTTVLSPPVSVDSFTSSPQKQNQILSVGRFDNILNLKRQDLLIDVFAKFVHQNPQTDWKLILAGSSQGDPSRNHYLLHLRQLALNLPIEFSVNPDFLTLKDIYSKSSLYWHAAGFGVDESKSPQHVEHFGISPVEAMASGVVPLLVKKGGLKEIITDGVDGYFWDTPPDLLAKTQLLINTKSDLQKLSLAVQKSAKRFSKEIFSQKFLEIINQP</sequence>
<proteinExistence type="predicted"/>
<comment type="caution">
    <text evidence="2">The sequence shown here is derived from an EMBL/GenBank/DDBJ whole genome shotgun (WGS) entry which is preliminary data.</text>
</comment>
<evidence type="ECO:0000313" key="3">
    <source>
        <dbReference type="Proteomes" id="UP000231407"/>
    </source>
</evidence>
<dbReference type="PANTHER" id="PTHR45919">
    <property type="entry name" value="GDP-MAN:MAN(3)GLCNAC(2)-PP-DOL ALPHA-1,2-MANNOSYLTRANSFERASE"/>
    <property type="match status" value="1"/>
</dbReference>
<evidence type="ECO:0000259" key="1">
    <source>
        <dbReference type="Pfam" id="PF00534"/>
    </source>
</evidence>
<dbReference type="CDD" id="cd03801">
    <property type="entry name" value="GT4_PimA-like"/>
    <property type="match status" value="1"/>
</dbReference>
<feature type="domain" description="Glycosyl transferase family 1" evidence="1">
    <location>
        <begin position="205"/>
        <end position="361"/>
    </location>
</feature>
<dbReference type="AlphaFoldDB" id="A0A2M7AT65"/>
<name>A0A2M7AT65_9BACT</name>
<dbReference type="GO" id="GO:0004377">
    <property type="term" value="F:GDP-Man:Man(3)GlcNAc(2)-PP-Dol alpha-1,2-mannosyltransferase activity"/>
    <property type="evidence" value="ECO:0007669"/>
    <property type="project" value="InterPro"/>
</dbReference>
<dbReference type="InterPro" id="IPR001296">
    <property type="entry name" value="Glyco_trans_1"/>
</dbReference>
<dbReference type="SUPFAM" id="SSF53756">
    <property type="entry name" value="UDP-Glycosyltransferase/glycogen phosphorylase"/>
    <property type="match status" value="1"/>
</dbReference>